<feature type="compositionally biased region" description="Acidic residues" evidence="1">
    <location>
        <begin position="172"/>
        <end position="197"/>
    </location>
</feature>
<keyword evidence="2" id="KW-0732">Signal</keyword>
<reference evidence="3" key="1">
    <citation type="submission" date="2023-10" db="EMBL/GenBank/DDBJ databases">
        <authorList>
            <person name="Chen Y."/>
            <person name="Shah S."/>
            <person name="Dougan E. K."/>
            <person name="Thang M."/>
            <person name="Chan C."/>
        </authorList>
    </citation>
    <scope>NUCLEOTIDE SEQUENCE [LARGE SCALE GENOMIC DNA]</scope>
</reference>
<feature type="chain" id="PRO_5045469908" description="Eukaryotic translation initiation factor 3 30 kDa subunit" evidence="2">
    <location>
        <begin position="20"/>
        <end position="197"/>
    </location>
</feature>
<gene>
    <name evidence="3" type="ORF">PCOR1329_LOCUS56697</name>
</gene>
<evidence type="ECO:0000313" key="3">
    <source>
        <dbReference type="EMBL" id="CAK0870649.1"/>
    </source>
</evidence>
<dbReference type="EMBL" id="CAUYUJ010016982">
    <property type="protein sequence ID" value="CAK0870649.1"/>
    <property type="molecule type" value="Genomic_DNA"/>
</dbReference>
<evidence type="ECO:0000313" key="4">
    <source>
        <dbReference type="Proteomes" id="UP001189429"/>
    </source>
</evidence>
<sequence>MLGRLALALAAAGARPAAADHVHLPPAFARLYPAGHTAGAQSRELILGMREIFDVAKLWHEGELAGDAEGVEGKRKKCEVIYQDLAKAADYPHDVFSGLRLFATTMKKAADSSDVAAMDKALGMRHKFSKALERIAGKVEAAKEQVRILHKKKMEKAKKAAEAAAARGDDGVAFDDDGVDEDEDLPDVGDEDNRDEF</sequence>
<dbReference type="Proteomes" id="UP001189429">
    <property type="component" value="Unassembled WGS sequence"/>
</dbReference>
<evidence type="ECO:0000256" key="1">
    <source>
        <dbReference type="SAM" id="MobiDB-lite"/>
    </source>
</evidence>
<feature type="region of interest" description="Disordered" evidence="1">
    <location>
        <begin position="159"/>
        <end position="197"/>
    </location>
</feature>
<comment type="caution">
    <text evidence="3">The sequence shown here is derived from an EMBL/GenBank/DDBJ whole genome shotgun (WGS) entry which is preliminary data.</text>
</comment>
<evidence type="ECO:0008006" key="5">
    <source>
        <dbReference type="Google" id="ProtNLM"/>
    </source>
</evidence>
<accession>A0ABN9VEG0</accession>
<proteinExistence type="predicted"/>
<organism evidence="3 4">
    <name type="scientific">Prorocentrum cordatum</name>
    <dbReference type="NCBI Taxonomy" id="2364126"/>
    <lineage>
        <taxon>Eukaryota</taxon>
        <taxon>Sar</taxon>
        <taxon>Alveolata</taxon>
        <taxon>Dinophyceae</taxon>
        <taxon>Prorocentrales</taxon>
        <taxon>Prorocentraceae</taxon>
        <taxon>Prorocentrum</taxon>
    </lineage>
</organism>
<feature type="signal peptide" evidence="2">
    <location>
        <begin position="1"/>
        <end position="19"/>
    </location>
</feature>
<keyword evidence="4" id="KW-1185">Reference proteome</keyword>
<name>A0ABN9VEG0_9DINO</name>
<evidence type="ECO:0000256" key="2">
    <source>
        <dbReference type="SAM" id="SignalP"/>
    </source>
</evidence>
<protein>
    <recommendedName>
        <fullName evidence="5">Eukaryotic translation initiation factor 3 30 kDa subunit</fullName>
    </recommendedName>
</protein>